<feature type="non-terminal residue" evidence="3">
    <location>
        <position position="1"/>
    </location>
</feature>
<keyword evidence="1" id="KW-1133">Transmembrane helix</keyword>
<accession>A0A9P6TDQ0</accession>
<dbReference type="EMBL" id="MU167253">
    <property type="protein sequence ID" value="KAG0146978.1"/>
    <property type="molecule type" value="Genomic_DNA"/>
</dbReference>
<evidence type="ECO:0000259" key="2">
    <source>
        <dbReference type="Pfam" id="PF13358"/>
    </source>
</evidence>
<keyword evidence="1" id="KW-0472">Membrane</keyword>
<dbReference type="Gene3D" id="3.30.420.10">
    <property type="entry name" value="Ribonuclease H-like superfamily/Ribonuclease H"/>
    <property type="match status" value="1"/>
</dbReference>
<dbReference type="PANTHER" id="PTHR46564:SF1">
    <property type="entry name" value="TRANSPOSASE"/>
    <property type="match status" value="1"/>
</dbReference>
<gene>
    <name evidence="3" type="ORF">CROQUDRAFT_43560</name>
</gene>
<evidence type="ECO:0000313" key="4">
    <source>
        <dbReference type="Proteomes" id="UP000886653"/>
    </source>
</evidence>
<proteinExistence type="predicted"/>
<feature type="domain" description="Tc1-like transposase DDE" evidence="2">
    <location>
        <begin position="6"/>
        <end position="69"/>
    </location>
</feature>
<sequence>LPEMNAYPAEKSILVMDNVPIHHGGSLSYLTMTVFTGVWFLYLPAYCPELNLIKMCFSVTKAGFKQTQILENLGPDAD</sequence>
<keyword evidence="1" id="KW-0812">Transmembrane</keyword>
<comment type="caution">
    <text evidence="3">The sequence shown here is derived from an EMBL/GenBank/DDBJ whole genome shotgun (WGS) entry which is preliminary data.</text>
</comment>
<keyword evidence="4" id="KW-1185">Reference proteome</keyword>
<dbReference type="AlphaFoldDB" id="A0A9P6TDQ0"/>
<feature type="transmembrane region" description="Helical" evidence="1">
    <location>
        <begin position="26"/>
        <end position="45"/>
    </location>
</feature>
<dbReference type="InterPro" id="IPR038717">
    <property type="entry name" value="Tc1-like_DDE_dom"/>
</dbReference>
<name>A0A9P6TDQ0_9BASI</name>
<reference evidence="3" key="1">
    <citation type="submission" date="2013-11" db="EMBL/GenBank/DDBJ databases">
        <title>Genome sequence of the fusiform rust pathogen reveals effectors for host alternation and coevolution with pine.</title>
        <authorList>
            <consortium name="DOE Joint Genome Institute"/>
            <person name="Smith K."/>
            <person name="Pendleton A."/>
            <person name="Kubisiak T."/>
            <person name="Anderson C."/>
            <person name="Salamov A."/>
            <person name="Aerts A."/>
            <person name="Riley R."/>
            <person name="Clum A."/>
            <person name="Lindquist E."/>
            <person name="Ence D."/>
            <person name="Campbell M."/>
            <person name="Kronenberg Z."/>
            <person name="Feau N."/>
            <person name="Dhillon B."/>
            <person name="Hamelin R."/>
            <person name="Burleigh J."/>
            <person name="Smith J."/>
            <person name="Yandell M."/>
            <person name="Nelson C."/>
            <person name="Grigoriev I."/>
            <person name="Davis J."/>
        </authorList>
    </citation>
    <scope>NUCLEOTIDE SEQUENCE</scope>
    <source>
        <strain evidence="3">G11</strain>
    </source>
</reference>
<protein>
    <recommendedName>
        <fullName evidence="2">Tc1-like transposase DDE domain-containing protein</fullName>
    </recommendedName>
</protein>
<evidence type="ECO:0000313" key="3">
    <source>
        <dbReference type="EMBL" id="KAG0146978.1"/>
    </source>
</evidence>
<dbReference type="GO" id="GO:0003676">
    <property type="term" value="F:nucleic acid binding"/>
    <property type="evidence" value="ECO:0007669"/>
    <property type="project" value="InterPro"/>
</dbReference>
<dbReference type="InterPro" id="IPR036397">
    <property type="entry name" value="RNaseH_sf"/>
</dbReference>
<evidence type="ECO:0000256" key="1">
    <source>
        <dbReference type="SAM" id="Phobius"/>
    </source>
</evidence>
<dbReference type="Pfam" id="PF13358">
    <property type="entry name" value="DDE_3"/>
    <property type="match status" value="1"/>
</dbReference>
<dbReference type="Proteomes" id="UP000886653">
    <property type="component" value="Unassembled WGS sequence"/>
</dbReference>
<dbReference type="PANTHER" id="PTHR46564">
    <property type="entry name" value="TRANSPOSASE"/>
    <property type="match status" value="1"/>
</dbReference>
<organism evidence="3 4">
    <name type="scientific">Cronartium quercuum f. sp. fusiforme G11</name>
    <dbReference type="NCBI Taxonomy" id="708437"/>
    <lineage>
        <taxon>Eukaryota</taxon>
        <taxon>Fungi</taxon>
        <taxon>Dikarya</taxon>
        <taxon>Basidiomycota</taxon>
        <taxon>Pucciniomycotina</taxon>
        <taxon>Pucciniomycetes</taxon>
        <taxon>Pucciniales</taxon>
        <taxon>Coleosporiaceae</taxon>
        <taxon>Cronartium</taxon>
    </lineage>
</organism>